<evidence type="ECO:0000259" key="2">
    <source>
        <dbReference type="Pfam" id="PF09940"/>
    </source>
</evidence>
<feature type="domain" description="AMP-dependent synthetase/ligase" evidence="1">
    <location>
        <begin position="9"/>
        <end position="414"/>
    </location>
</feature>
<dbReference type="InterPro" id="IPR045851">
    <property type="entry name" value="AMP-bd_C_sf"/>
</dbReference>
<dbReference type="InterPro" id="IPR032622">
    <property type="entry name" value="UCP01524_HTH"/>
</dbReference>
<feature type="domain" description="UCP01524 winged helix-turn-helix" evidence="3">
    <location>
        <begin position="915"/>
        <end position="988"/>
    </location>
</feature>
<dbReference type="GO" id="GO:0044550">
    <property type="term" value="P:secondary metabolite biosynthetic process"/>
    <property type="evidence" value="ECO:0007669"/>
    <property type="project" value="TreeGrafter"/>
</dbReference>
<keyword evidence="5" id="KW-0012">Acyltransferase</keyword>
<dbReference type="Pfam" id="PF16254">
    <property type="entry name" value="DUF4910"/>
    <property type="match status" value="1"/>
</dbReference>
<dbReference type="Pfam" id="PF16221">
    <property type="entry name" value="HTH_47"/>
    <property type="match status" value="1"/>
</dbReference>
<dbReference type="GO" id="GO:0016746">
    <property type="term" value="F:acyltransferase activity"/>
    <property type="evidence" value="ECO:0007669"/>
    <property type="project" value="UniProtKB-KW"/>
</dbReference>
<dbReference type="Pfam" id="PF00501">
    <property type="entry name" value="AMP-binding"/>
    <property type="match status" value="1"/>
</dbReference>
<evidence type="ECO:0000259" key="4">
    <source>
        <dbReference type="Pfam" id="PF16254"/>
    </source>
</evidence>
<sequence>MDLLCKALEESFVKYANNIALEVEGAKITYQELGFQSKILASLILNMRGGGGHLAVNSDKILIFASRSALVYTSILACVLVYQTYVPLNPKFPSQRLLSMIKRSGARIMFLGKECYDSFDEIAESLESLVIVVEELGDLEERFPKHKFIVIPKILELDCNKWRLLETHIESSLKSNSQSCVAFGGDFEQSLDCSSSSISNFPSKTAYLLFTSGSTGEPKGVMVSRDNLFAYTQRMLVKYRFSPQDRISNFFDITFDLSMHDIFCAFLSGATLCVIPKQSLFNPIKFIIQNNLSVFFAVPSLIAYLIKFKALKPNLITSLRLSLFCGEEFPTQNAKLWSEMCKNSVVENLYGPTEATIAFMSYCYGVELQEKIVPLGIPFDGLSVSLRDETGNEVTKGEKGEIWLGGDQIAQGYLNDREKTEQKFITKNGVRWYKTGDLGILKEVNGEEVYCFLGRVDFQVKIQGFRVELLEIDNVLREVSKTQSVSVVIKNDGITSIVGVIEAKSIKNDEILKICKQRLPHYMIPTQILALESFPLNSNGKIDRGQIKVWVESQFMENKKNFGVLMYELAQRLFKIPRSLSGNGNRETLRIINSILGGNLKVYEVPSHTQAFDWEIPKEWNVNEAYIITPSGEKICDFGENNLHLVGYSVPVRESLTFEELKSHLHSLKEQKNAIPYITSYYKEYWGFCLSLELREKLEREFGDSKEKFEVIIDSKLESGFMSYGEVVIKGESNKEIVLSTYICHPQMANNELSGICVATYLAKYLSEIPHFYTYRILFLPETIGAIYYLSQHLEELREKCVAGFVLTCIGDEGAYSYLESRAGNNLADRAAKHILNSRYRGYKTYSYLQRGSDERQYCAPGVDLPFCTLMRSKFGEYSQYHTSLDDLSFISPKGLQGGFVMVREILEVLEINGVYKNTILCEPQLGKRGLYPQLSTKETFGMVKDMRNLLMYCDGKLDLIEIADKCGFCLLDMKEWIRKFVENGLLVKVGKSNVIES</sequence>
<dbReference type="InterPro" id="IPR036388">
    <property type="entry name" value="WH-like_DNA-bd_sf"/>
</dbReference>
<dbReference type="Gene3D" id="3.30.300.30">
    <property type="match status" value="1"/>
</dbReference>
<accession>A0A377PZG3</accession>
<dbReference type="Gene3D" id="3.50.30.90">
    <property type="match status" value="1"/>
</dbReference>
<dbReference type="GO" id="GO:0043041">
    <property type="term" value="P:amino acid activation for nonribosomal peptide biosynthetic process"/>
    <property type="evidence" value="ECO:0007669"/>
    <property type="project" value="TreeGrafter"/>
</dbReference>
<dbReference type="AlphaFoldDB" id="A0A377PZG3"/>
<dbReference type="Gene3D" id="1.10.10.10">
    <property type="entry name" value="Winged helix-like DNA-binding domain superfamily/Winged helix DNA-binding domain"/>
    <property type="match status" value="1"/>
</dbReference>
<dbReference type="Gene3D" id="3.40.50.12780">
    <property type="entry name" value="N-terminal domain of ligase-like"/>
    <property type="match status" value="1"/>
</dbReference>
<dbReference type="PANTHER" id="PTHR45527">
    <property type="entry name" value="NONRIBOSOMAL PEPTIDE SYNTHETASE"/>
    <property type="match status" value="1"/>
</dbReference>
<name>A0A377PZG3_9HELI</name>
<protein>
    <submittedName>
        <fullName evidence="5">2-acyl-glycerophospho-ethanolamine acyltransferase</fullName>
    </submittedName>
</protein>
<dbReference type="RefSeq" id="WP_115056886.1">
    <property type="nucleotide sequence ID" value="NZ_UGJF01000001.1"/>
</dbReference>
<dbReference type="SUPFAM" id="SSF53187">
    <property type="entry name" value="Zn-dependent exopeptidases"/>
    <property type="match status" value="1"/>
</dbReference>
<dbReference type="Pfam" id="PF09940">
    <property type="entry name" value="DUF2172"/>
    <property type="match status" value="1"/>
</dbReference>
<dbReference type="PANTHER" id="PTHR45527:SF1">
    <property type="entry name" value="FATTY ACID SYNTHASE"/>
    <property type="match status" value="1"/>
</dbReference>
<dbReference type="InterPro" id="IPR000873">
    <property type="entry name" value="AMP-dep_synth/lig_dom"/>
</dbReference>
<dbReference type="Proteomes" id="UP000255269">
    <property type="component" value="Unassembled WGS sequence"/>
</dbReference>
<proteinExistence type="predicted"/>
<organism evidence="5 6">
    <name type="scientific">Helicobacter pullorum</name>
    <dbReference type="NCBI Taxonomy" id="35818"/>
    <lineage>
        <taxon>Bacteria</taxon>
        <taxon>Pseudomonadati</taxon>
        <taxon>Campylobacterota</taxon>
        <taxon>Epsilonproteobacteria</taxon>
        <taxon>Campylobacterales</taxon>
        <taxon>Helicobacteraceae</taxon>
        <taxon>Helicobacter</taxon>
    </lineage>
</organism>
<dbReference type="GO" id="GO:0005737">
    <property type="term" value="C:cytoplasm"/>
    <property type="evidence" value="ECO:0007669"/>
    <property type="project" value="TreeGrafter"/>
</dbReference>
<dbReference type="PROSITE" id="PS00455">
    <property type="entry name" value="AMP_BINDING"/>
    <property type="match status" value="1"/>
</dbReference>
<feature type="domain" description="DUF2172" evidence="2">
    <location>
        <begin position="619"/>
        <end position="716"/>
    </location>
</feature>
<dbReference type="SUPFAM" id="SSF56801">
    <property type="entry name" value="Acetyl-CoA synthetase-like"/>
    <property type="match status" value="1"/>
</dbReference>
<evidence type="ECO:0000313" key="6">
    <source>
        <dbReference type="Proteomes" id="UP000255269"/>
    </source>
</evidence>
<keyword evidence="5" id="KW-0808">Transferase</keyword>
<dbReference type="GO" id="GO:0031177">
    <property type="term" value="F:phosphopantetheine binding"/>
    <property type="evidence" value="ECO:0007669"/>
    <property type="project" value="TreeGrafter"/>
</dbReference>
<evidence type="ECO:0000259" key="3">
    <source>
        <dbReference type="Pfam" id="PF16221"/>
    </source>
</evidence>
<dbReference type="InterPro" id="IPR042099">
    <property type="entry name" value="ANL_N_sf"/>
</dbReference>
<dbReference type="EMBL" id="UGJF01000001">
    <property type="protein sequence ID" value="STQ88015.1"/>
    <property type="molecule type" value="Genomic_DNA"/>
</dbReference>
<evidence type="ECO:0000313" key="5">
    <source>
        <dbReference type="EMBL" id="STQ88015.1"/>
    </source>
</evidence>
<dbReference type="InterPro" id="IPR020845">
    <property type="entry name" value="AMP-binding_CS"/>
</dbReference>
<dbReference type="Gene3D" id="3.40.630.10">
    <property type="entry name" value="Zn peptidases"/>
    <property type="match status" value="1"/>
</dbReference>
<feature type="domain" description="DUF4910" evidence="4">
    <location>
        <begin position="567"/>
        <end position="913"/>
    </location>
</feature>
<dbReference type="InterPro" id="IPR032589">
    <property type="entry name" value="DUF4910"/>
</dbReference>
<evidence type="ECO:0000259" key="1">
    <source>
        <dbReference type="Pfam" id="PF00501"/>
    </source>
</evidence>
<gene>
    <name evidence="5" type="primary">srfAA</name>
    <name evidence="5" type="ORF">NCTC13156_00841</name>
</gene>
<dbReference type="InterPro" id="IPR032610">
    <property type="entry name" value="DUF2172"/>
</dbReference>
<reference evidence="5 6" key="1">
    <citation type="submission" date="2018-06" db="EMBL/GenBank/DDBJ databases">
        <authorList>
            <consortium name="Pathogen Informatics"/>
            <person name="Doyle S."/>
        </authorList>
    </citation>
    <scope>NUCLEOTIDE SEQUENCE [LARGE SCALE GENOMIC DNA]</scope>
    <source>
        <strain evidence="5 6">NCTC13156</strain>
    </source>
</reference>